<evidence type="ECO:0000256" key="1">
    <source>
        <dbReference type="SAM" id="MobiDB-lite"/>
    </source>
</evidence>
<reference evidence="2 3" key="1">
    <citation type="submission" date="2024-05" db="EMBL/GenBank/DDBJ databases">
        <title>Genome sequencing and assembly of Indian major carp, Cirrhinus mrigala (Hamilton, 1822).</title>
        <authorList>
            <person name="Mohindra V."/>
            <person name="Chowdhury L.M."/>
            <person name="Lal K."/>
            <person name="Jena J.K."/>
        </authorList>
    </citation>
    <scope>NUCLEOTIDE SEQUENCE [LARGE SCALE GENOMIC DNA]</scope>
    <source>
        <strain evidence="2">CM1030</strain>
        <tissue evidence="2">Blood</tissue>
    </source>
</reference>
<feature type="non-terminal residue" evidence="2">
    <location>
        <position position="1"/>
    </location>
</feature>
<keyword evidence="3" id="KW-1185">Reference proteome</keyword>
<proteinExistence type="predicted"/>
<evidence type="ECO:0000313" key="3">
    <source>
        <dbReference type="Proteomes" id="UP001529510"/>
    </source>
</evidence>
<dbReference type="Proteomes" id="UP001529510">
    <property type="component" value="Unassembled WGS sequence"/>
</dbReference>
<feature type="compositionally biased region" description="Low complexity" evidence="1">
    <location>
        <begin position="116"/>
        <end position="139"/>
    </location>
</feature>
<evidence type="ECO:0000313" key="2">
    <source>
        <dbReference type="EMBL" id="KAL0176422.1"/>
    </source>
</evidence>
<accession>A0ABD0PR90</accession>
<comment type="caution">
    <text evidence="2">The sequence shown here is derived from an EMBL/GenBank/DDBJ whole genome shotgun (WGS) entry which is preliminary data.</text>
</comment>
<name>A0ABD0PR90_CIRMR</name>
<protein>
    <submittedName>
        <fullName evidence="2">Uncharacterized protein</fullName>
    </submittedName>
</protein>
<organism evidence="2 3">
    <name type="scientific">Cirrhinus mrigala</name>
    <name type="common">Mrigala</name>
    <dbReference type="NCBI Taxonomy" id="683832"/>
    <lineage>
        <taxon>Eukaryota</taxon>
        <taxon>Metazoa</taxon>
        <taxon>Chordata</taxon>
        <taxon>Craniata</taxon>
        <taxon>Vertebrata</taxon>
        <taxon>Euteleostomi</taxon>
        <taxon>Actinopterygii</taxon>
        <taxon>Neopterygii</taxon>
        <taxon>Teleostei</taxon>
        <taxon>Ostariophysi</taxon>
        <taxon>Cypriniformes</taxon>
        <taxon>Cyprinidae</taxon>
        <taxon>Labeoninae</taxon>
        <taxon>Labeonini</taxon>
        <taxon>Cirrhinus</taxon>
    </lineage>
</organism>
<dbReference type="AlphaFoldDB" id="A0ABD0PR90"/>
<gene>
    <name evidence="2" type="ORF">M9458_028752</name>
</gene>
<dbReference type="EMBL" id="JAMKFB020000014">
    <property type="protein sequence ID" value="KAL0176422.1"/>
    <property type="molecule type" value="Genomic_DNA"/>
</dbReference>
<feature type="non-terminal residue" evidence="2">
    <location>
        <position position="139"/>
    </location>
</feature>
<feature type="region of interest" description="Disordered" evidence="1">
    <location>
        <begin position="77"/>
        <end position="139"/>
    </location>
</feature>
<sequence>VMQELRTANDFALRPTKVTTRSLGQVMATMIVQEWHLWLNLVQMADADKAGLFSDTIEDFAQRFSAVQRQTEAIKHILPWRESTKPPAAKPSSARRRGHPPAASTSALAPPPPPKESTAPQRGGAQPAAQASTSARTTR</sequence>